<accession>A0A517P0B0</accession>
<name>A0A517P0B0_9BACT</name>
<feature type="transmembrane region" description="Helical" evidence="1">
    <location>
        <begin position="42"/>
        <end position="63"/>
    </location>
</feature>
<keyword evidence="1" id="KW-0472">Membrane</keyword>
<feature type="chain" id="PRO_5022098125" evidence="2">
    <location>
        <begin position="19"/>
        <end position="135"/>
    </location>
</feature>
<proteinExistence type="predicted"/>
<reference evidence="3 4" key="1">
    <citation type="submission" date="2019-02" db="EMBL/GenBank/DDBJ databases">
        <title>Deep-cultivation of Planctomycetes and their phenomic and genomic characterization uncovers novel biology.</title>
        <authorList>
            <person name="Wiegand S."/>
            <person name="Jogler M."/>
            <person name="Boedeker C."/>
            <person name="Pinto D."/>
            <person name="Vollmers J."/>
            <person name="Rivas-Marin E."/>
            <person name="Kohn T."/>
            <person name="Peeters S.H."/>
            <person name="Heuer A."/>
            <person name="Rast P."/>
            <person name="Oberbeckmann S."/>
            <person name="Bunk B."/>
            <person name="Jeske O."/>
            <person name="Meyerdierks A."/>
            <person name="Storesund J.E."/>
            <person name="Kallscheuer N."/>
            <person name="Luecker S."/>
            <person name="Lage O.M."/>
            <person name="Pohl T."/>
            <person name="Merkel B.J."/>
            <person name="Hornburger P."/>
            <person name="Mueller R.-W."/>
            <person name="Bruemmer F."/>
            <person name="Labrenz M."/>
            <person name="Spormann A.M."/>
            <person name="Op den Camp H."/>
            <person name="Overmann J."/>
            <person name="Amann R."/>
            <person name="Jetten M.S.M."/>
            <person name="Mascher T."/>
            <person name="Medema M.H."/>
            <person name="Devos D.P."/>
            <person name="Kaster A.-K."/>
            <person name="Ovreas L."/>
            <person name="Rohde M."/>
            <person name="Galperin M.Y."/>
            <person name="Jogler C."/>
        </authorList>
    </citation>
    <scope>NUCLEOTIDE SEQUENCE [LARGE SCALE GENOMIC DNA]</scope>
    <source>
        <strain evidence="3 4">K23_9</strain>
    </source>
</reference>
<keyword evidence="1" id="KW-1133">Transmembrane helix</keyword>
<dbReference type="RefSeq" id="WP_145420650.1">
    <property type="nucleotide sequence ID" value="NZ_CP036526.1"/>
</dbReference>
<evidence type="ECO:0000313" key="3">
    <source>
        <dbReference type="EMBL" id="QDT12813.1"/>
    </source>
</evidence>
<dbReference type="AlphaFoldDB" id="A0A517P0B0"/>
<protein>
    <submittedName>
        <fullName evidence="3">Uncharacterized protein</fullName>
    </submittedName>
</protein>
<organism evidence="3 4">
    <name type="scientific">Stieleria marina</name>
    <dbReference type="NCBI Taxonomy" id="1930275"/>
    <lineage>
        <taxon>Bacteria</taxon>
        <taxon>Pseudomonadati</taxon>
        <taxon>Planctomycetota</taxon>
        <taxon>Planctomycetia</taxon>
        <taxon>Pirellulales</taxon>
        <taxon>Pirellulaceae</taxon>
        <taxon>Stieleria</taxon>
    </lineage>
</organism>
<evidence type="ECO:0000256" key="2">
    <source>
        <dbReference type="SAM" id="SignalP"/>
    </source>
</evidence>
<keyword evidence="2" id="KW-0732">Signal</keyword>
<evidence type="ECO:0000313" key="4">
    <source>
        <dbReference type="Proteomes" id="UP000319817"/>
    </source>
</evidence>
<gene>
    <name evidence="3" type="ORF">K239x_48250</name>
</gene>
<sequence precursor="true">MRSVVQVIALLAPAVAIAAPSIPIYAPDPGPAPPFSPVLNPAVIVIALFFGSAAVLWGVSAYVRGKITRKKLIATTSLLMLLTWGGLLLALVNAPANPEYQTWQQAHKAWQNKEVVGYEGQSDADKYDDIIEPQS</sequence>
<keyword evidence="4" id="KW-1185">Reference proteome</keyword>
<feature type="transmembrane region" description="Helical" evidence="1">
    <location>
        <begin position="72"/>
        <end position="92"/>
    </location>
</feature>
<keyword evidence="1" id="KW-0812">Transmembrane</keyword>
<dbReference type="EMBL" id="CP036526">
    <property type="protein sequence ID" value="QDT12813.1"/>
    <property type="molecule type" value="Genomic_DNA"/>
</dbReference>
<dbReference type="Proteomes" id="UP000319817">
    <property type="component" value="Chromosome"/>
</dbReference>
<evidence type="ECO:0000256" key="1">
    <source>
        <dbReference type="SAM" id="Phobius"/>
    </source>
</evidence>
<feature type="signal peptide" evidence="2">
    <location>
        <begin position="1"/>
        <end position="18"/>
    </location>
</feature>